<dbReference type="PROSITE" id="PS01031">
    <property type="entry name" value="SHSP"/>
    <property type="match status" value="1"/>
</dbReference>
<organism evidence="5 6">
    <name type="scientific">Diversispora eburnea</name>
    <dbReference type="NCBI Taxonomy" id="1213867"/>
    <lineage>
        <taxon>Eukaryota</taxon>
        <taxon>Fungi</taxon>
        <taxon>Fungi incertae sedis</taxon>
        <taxon>Mucoromycota</taxon>
        <taxon>Glomeromycotina</taxon>
        <taxon>Glomeromycetes</taxon>
        <taxon>Diversisporales</taxon>
        <taxon>Diversisporaceae</taxon>
        <taxon>Diversispora</taxon>
    </lineage>
</organism>
<comment type="caution">
    <text evidence="5">The sequence shown here is derived from an EMBL/GenBank/DDBJ whole genome shotgun (WGS) entry which is preliminary data.</text>
</comment>
<comment type="similarity">
    <text evidence="2 3">Belongs to the small heat shock protein (HSP20) family.</text>
</comment>
<accession>A0A9N8W4G2</accession>
<evidence type="ECO:0000313" key="6">
    <source>
        <dbReference type="Proteomes" id="UP000789706"/>
    </source>
</evidence>
<dbReference type="SUPFAM" id="SSF49764">
    <property type="entry name" value="HSP20-like chaperones"/>
    <property type="match status" value="1"/>
</dbReference>
<name>A0A9N8W4G2_9GLOM</name>
<gene>
    <name evidence="5" type="ORF">DEBURN_LOCUS3292</name>
</gene>
<dbReference type="InterPro" id="IPR002068">
    <property type="entry name" value="A-crystallin/Hsp20_dom"/>
</dbReference>
<dbReference type="Proteomes" id="UP000789706">
    <property type="component" value="Unassembled WGS sequence"/>
</dbReference>
<dbReference type="OrthoDB" id="1431247at2759"/>
<dbReference type="InterPro" id="IPR008978">
    <property type="entry name" value="HSP20-like_chaperone"/>
</dbReference>
<evidence type="ECO:0000256" key="3">
    <source>
        <dbReference type="RuleBase" id="RU003616"/>
    </source>
</evidence>
<dbReference type="PANTHER" id="PTHR11527">
    <property type="entry name" value="HEAT-SHOCK PROTEIN 20 FAMILY MEMBER"/>
    <property type="match status" value="1"/>
</dbReference>
<feature type="domain" description="SHSP" evidence="4">
    <location>
        <begin position="50"/>
        <end position="161"/>
    </location>
</feature>
<reference evidence="5" key="1">
    <citation type="submission" date="2021-06" db="EMBL/GenBank/DDBJ databases">
        <authorList>
            <person name="Kallberg Y."/>
            <person name="Tangrot J."/>
            <person name="Rosling A."/>
        </authorList>
    </citation>
    <scope>NUCLEOTIDE SEQUENCE</scope>
    <source>
        <strain evidence="5">AZ414A</strain>
    </source>
</reference>
<protein>
    <submittedName>
        <fullName evidence="5">1695_t:CDS:1</fullName>
    </submittedName>
</protein>
<sequence>MSTNIPVNHFGPGGRGFRSPRASNRAIGEYGGGGFNPGGWQERPFGMRDDFNSNWLPDWDVYNADDAVIVTMEVPGIKKEELKIDVAENRLIIQSKRNFDERLRDADNVYLREREFGFFKRRVRLPEGCDVSKITAKLLDGILTVRIPKGEGTPGVRVKIE</sequence>
<dbReference type="AlphaFoldDB" id="A0A9N8W4G2"/>
<evidence type="ECO:0000259" key="4">
    <source>
        <dbReference type="PROSITE" id="PS01031"/>
    </source>
</evidence>
<evidence type="ECO:0000256" key="1">
    <source>
        <dbReference type="ARBA" id="ARBA00023016"/>
    </source>
</evidence>
<dbReference type="EMBL" id="CAJVPK010000205">
    <property type="protein sequence ID" value="CAG8473893.1"/>
    <property type="molecule type" value="Genomic_DNA"/>
</dbReference>
<evidence type="ECO:0000256" key="2">
    <source>
        <dbReference type="PROSITE-ProRule" id="PRU00285"/>
    </source>
</evidence>
<keyword evidence="1" id="KW-0346">Stress response</keyword>
<keyword evidence="6" id="KW-1185">Reference proteome</keyword>
<dbReference type="CDD" id="cd06464">
    <property type="entry name" value="ACD_sHsps-like"/>
    <property type="match status" value="1"/>
</dbReference>
<evidence type="ECO:0000313" key="5">
    <source>
        <dbReference type="EMBL" id="CAG8473893.1"/>
    </source>
</evidence>
<dbReference type="Pfam" id="PF00011">
    <property type="entry name" value="HSP20"/>
    <property type="match status" value="1"/>
</dbReference>
<dbReference type="InterPro" id="IPR031107">
    <property type="entry name" value="Small_HSP"/>
</dbReference>
<dbReference type="Gene3D" id="2.60.40.790">
    <property type="match status" value="1"/>
</dbReference>
<proteinExistence type="inferred from homology"/>